<evidence type="ECO:0000256" key="4">
    <source>
        <dbReference type="ARBA" id="ARBA00022692"/>
    </source>
</evidence>
<comment type="caution">
    <text evidence="11">The sequence shown here is derived from an EMBL/GenBank/DDBJ whole genome shotgun (WGS) entry which is preliminary data.</text>
</comment>
<keyword evidence="6" id="KW-0406">Ion transport</keyword>
<dbReference type="InterPro" id="IPR029569">
    <property type="entry name" value="CALHM"/>
</dbReference>
<dbReference type="PANTHER" id="PTHR32261:SF1">
    <property type="entry name" value="CALCIUM HOMEOSTASIS MODULATOR PROTEIN"/>
    <property type="match status" value="1"/>
</dbReference>
<dbReference type="Proteomes" id="UP001249851">
    <property type="component" value="Unassembled WGS sequence"/>
</dbReference>
<organism evidence="11 12">
    <name type="scientific">Acropora cervicornis</name>
    <name type="common">Staghorn coral</name>
    <dbReference type="NCBI Taxonomy" id="6130"/>
    <lineage>
        <taxon>Eukaryota</taxon>
        <taxon>Metazoa</taxon>
        <taxon>Cnidaria</taxon>
        <taxon>Anthozoa</taxon>
        <taxon>Hexacorallia</taxon>
        <taxon>Scleractinia</taxon>
        <taxon>Astrocoeniina</taxon>
        <taxon>Acroporidae</taxon>
        <taxon>Acropora</taxon>
    </lineage>
</organism>
<comment type="subcellular location">
    <subcellularLocation>
        <location evidence="1">Membrane</location>
        <topology evidence="1">Multi-pass membrane protein</topology>
    </subcellularLocation>
</comment>
<comment type="similarity">
    <text evidence="2">Belongs to the CALHM family.</text>
</comment>
<sequence length="310" mass="34974">MSLTTVLANIVADLRYVARSNEVPLKTIVSALLLYGVKEFLNDIVFSCPEQYFQIYGSLFIFGPSMFLFCLSLLVSSSFWQIVTGCCLLKWREKKLLLMSSKSSVFVAFMPPLIWVIYAFVEEDYYVCAKLGPLSAALSRANTSAEKDSIKKMFSDTKTMSQFIAWALLLGLVIIATIFVTVYRLCMPIDPKLLGKHAFEEFEADKAVSLFNARIQPLAEKEALGLVQSLFTKYKDRQHSEQINLIEDELKKRFPRHAGNLNAPFRVDNEKSKPIDITLPSSDTDVSAMPASSSRGKSDEFELRPMIQNI</sequence>
<feature type="compositionally biased region" description="Polar residues" evidence="9">
    <location>
        <begin position="279"/>
        <end position="295"/>
    </location>
</feature>
<evidence type="ECO:0000256" key="3">
    <source>
        <dbReference type="ARBA" id="ARBA00022448"/>
    </source>
</evidence>
<protein>
    <submittedName>
        <fullName evidence="11">Calcium homeostasis modulator protein 6</fullName>
    </submittedName>
</protein>
<feature type="region of interest" description="Disordered" evidence="9">
    <location>
        <begin position="274"/>
        <end position="310"/>
    </location>
</feature>
<evidence type="ECO:0000313" key="12">
    <source>
        <dbReference type="Proteomes" id="UP001249851"/>
    </source>
</evidence>
<keyword evidence="3" id="KW-0813">Transport</keyword>
<dbReference type="GO" id="GO:0005261">
    <property type="term" value="F:monoatomic cation channel activity"/>
    <property type="evidence" value="ECO:0007669"/>
    <property type="project" value="TreeGrafter"/>
</dbReference>
<feature type="transmembrane region" description="Helical" evidence="10">
    <location>
        <begin position="103"/>
        <end position="121"/>
    </location>
</feature>
<dbReference type="EMBL" id="JARQWQ010000002">
    <property type="protein sequence ID" value="KAK2573878.1"/>
    <property type="molecule type" value="Genomic_DNA"/>
</dbReference>
<evidence type="ECO:0000256" key="9">
    <source>
        <dbReference type="SAM" id="MobiDB-lite"/>
    </source>
</evidence>
<evidence type="ECO:0000256" key="5">
    <source>
        <dbReference type="ARBA" id="ARBA00022989"/>
    </source>
</evidence>
<accession>A0AAD9R6Q0</accession>
<keyword evidence="4 10" id="KW-0812">Transmembrane</keyword>
<feature type="transmembrane region" description="Helical" evidence="10">
    <location>
        <begin position="163"/>
        <end position="186"/>
    </location>
</feature>
<evidence type="ECO:0000313" key="11">
    <source>
        <dbReference type="EMBL" id="KAK2573878.1"/>
    </source>
</evidence>
<keyword evidence="5 10" id="KW-1133">Transmembrane helix</keyword>
<dbReference type="Pfam" id="PF14798">
    <property type="entry name" value="Ca_hom_mod"/>
    <property type="match status" value="1"/>
</dbReference>
<proteinExistence type="inferred from homology"/>
<evidence type="ECO:0000256" key="10">
    <source>
        <dbReference type="SAM" id="Phobius"/>
    </source>
</evidence>
<evidence type="ECO:0000256" key="8">
    <source>
        <dbReference type="ARBA" id="ARBA00023303"/>
    </source>
</evidence>
<gene>
    <name evidence="11" type="ORF">P5673_001585</name>
</gene>
<evidence type="ECO:0000256" key="6">
    <source>
        <dbReference type="ARBA" id="ARBA00023065"/>
    </source>
</evidence>
<dbReference type="PANTHER" id="PTHR32261">
    <property type="entry name" value="CALCIUM HOMEOSTASIS MODULATOR PROTEIN"/>
    <property type="match status" value="1"/>
</dbReference>
<evidence type="ECO:0000256" key="2">
    <source>
        <dbReference type="ARBA" id="ARBA00008497"/>
    </source>
</evidence>
<dbReference type="AlphaFoldDB" id="A0AAD9R6Q0"/>
<reference evidence="11" key="1">
    <citation type="journal article" date="2023" name="G3 (Bethesda)">
        <title>Whole genome assembly and annotation of the endangered Caribbean coral Acropora cervicornis.</title>
        <authorList>
            <person name="Selwyn J.D."/>
            <person name="Vollmer S.V."/>
        </authorList>
    </citation>
    <scope>NUCLEOTIDE SEQUENCE</scope>
    <source>
        <strain evidence="11">K2</strain>
    </source>
</reference>
<keyword evidence="8" id="KW-0407">Ion channel</keyword>
<evidence type="ECO:0000256" key="7">
    <source>
        <dbReference type="ARBA" id="ARBA00023136"/>
    </source>
</evidence>
<dbReference type="GO" id="GO:1904669">
    <property type="term" value="P:ATP export"/>
    <property type="evidence" value="ECO:0007669"/>
    <property type="project" value="UniProtKB-ARBA"/>
</dbReference>
<reference evidence="11" key="2">
    <citation type="journal article" date="2023" name="Science">
        <title>Genomic signatures of disease resistance in endangered staghorn corals.</title>
        <authorList>
            <person name="Vollmer S.V."/>
            <person name="Selwyn J.D."/>
            <person name="Despard B.A."/>
            <person name="Roesel C.L."/>
        </authorList>
    </citation>
    <scope>NUCLEOTIDE SEQUENCE</scope>
    <source>
        <strain evidence="11">K2</strain>
    </source>
</reference>
<name>A0AAD9R6Q0_ACRCE</name>
<evidence type="ECO:0000256" key="1">
    <source>
        <dbReference type="ARBA" id="ARBA00004141"/>
    </source>
</evidence>
<keyword evidence="12" id="KW-1185">Reference proteome</keyword>
<keyword evidence="7 10" id="KW-0472">Membrane</keyword>
<dbReference type="GO" id="GO:0005886">
    <property type="term" value="C:plasma membrane"/>
    <property type="evidence" value="ECO:0007669"/>
    <property type="project" value="TreeGrafter"/>
</dbReference>